<protein>
    <recommendedName>
        <fullName evidence="3">Bacteriocin-protection, YdeI or OmpD-Associated</fullName>
    </recommendedName>
</protein>
<organism evidence="1 2">
    <name type="scientific">Limnovirga soli</name>
    <dbReference type="NCBI Taxonomy" id="2656915"/>
    <lineage>
        <taxon>Bacteria</taxon>
        <taxon>Pseudomonadati</taxon>
        <taxon>Bacteroidota</taxon>
        <taxon>Chitinophagia</taxon>
        <taxon>Chitinophagales</taxon>
        <taxon>Chitinophagaceae</taxon>
        <taxon>Limnovirga</taxon>
    </lineage>
</organism>
<sequence length="220" mass="25606">MALSTAQKLKIKAGETILCLNAPADFKQKLSPLPETVLVTDDRGKKYNQVHWFVLNKAAFDKELEYVLTLVNQHIVCWIYYPKGSSKLQTDLTRDKGWDNLLKHENTLTWLSLISFDETWSAFGFRRKNADDAIKQTAPKQREIEHYIDAATKTITPPQDLLDLLNKNKSAATFFNTLSFTNKKEYVEWIVTAKKAETRYERLNETIKRLQLQWKNPRNI</sequence>
<dbReference type="Pfam" id="PF13376">
    <property type="entry name" value="OmdA"/>
    <property type="match status" value="1"/>
</dbReference>
<dbReference type="AlphaFoldDB" id="A0A8J8JT79"/>
<dbReference type="EMBL" id="WHPF01000002">
    <property type="protein sequence ID" value="NNV54349.1"/>
    <property type="molecule type" value="Genomic_DNA"/>
</dbReference>
<name>A0A8J8JT79_9BACT</name>
<evidence type="ECO:0000313" key="2">
    <source>
        <dbReference type="Proteomes" id="UP000598971"/>
    </source>
</evidence>
<dbReference type="Proteomes" id="UP000598971">
    <property type="component" value="Unassembled WGS sequence"/>
</dbReference>
<accession>A0A8J8JT79</accession>
<proteinExistence type="predicted"/>
<evidence type="ECO:0000313" key="1">
    <source>
        <dbReference type="EMBL" id="NNV54349.1"/>
    </source>
</evidence>
<evidence type="ECO:0008006" key="3">
    <source>
        <dbReference type="Google" id="ProtNLM"/>
    </source>
</evidence>
<reference evidence="1" key="1">
    <citation type="submission" date="2019-10" db="EMBL/GenBank/DDBJ databases">
        <title>Draft genome sequence of Panacibacter sp. KCS-6.</title>
        <authorList>
            <person name="Yim K.J."/>
        </authorList>
    </citation>
    <scope>NUCLEOTIDE SEQUENCE</scope>
    <source>
        <strain evidence="1">KCS-6</strain>
    </source>
</reference>
<dbReference type="RefSeq" id="WP_171606272.1">
    <property type="nucleotide sequence ID" value="NZ_WHPF01000002.1"/>
</dbReference>
<gene>
    <name evidence="1" type="ORF">GD597_02675</name>
</gene>
<keyword evidence="2" id="KW-1185">Reference proteome</keyword>
<comment type="caution">
    <text evidence="1">The sequence shown here is derived from an EMBL/GenBank/DDBJ whole genome shotgun (WGS) entry which is preliminary data.</text>
</comment>